<name>A0A7D6VRG6_9CLOT</name>
<dbReference type="EMBL" id="CP059378">
    <property type="protein sequence ID" value="QLY77850.1"/>
    <property type="molecule type" value="Genomic_DNA"/>
</dbReference>
<evidence type="ECO:0008006" key="3">
    <source>
        <dbReference type="Google" id="ProtNLM"/>
    </source>
</evidence>
<dbReference type="InterPro" id="IPR011989">
    <property type="entry name" value="ARM-like"/>
</dbReference>
<evidence type="ECO:0000313" key="2">
    <source>
        <dbReference type="Proteomes" id="UP000512286"/>
    </source>
</evidence>
<dbReference type="KEGG" id="cint:HZF06_12090"/>
<accession>A0A7D6VRG6</accession>
<dbReference type="RefSeq" id="WP_181600344.1">
    <property type="nucleotide sequence ID" value="NZ_CP059378.1"/>
</dbReference>
<dbReference type="InterPro" id="IPR016024">
    <property type="entry name" value="ARM-type_fold"/>
</dbReference>
<dbReference type="AlphaFoldDB" id="A0A7D6VRG6"/>
<dbReference type="Proteomes" id="UP000512286">
    <property type="component" value="Chromosome"/>
</dbReference>
<proteinExistence type="predicted"/>
<gene>
    <name evidence="1" type="ORF">HZF06_12090</name>
</gene>
<protein>
    <recommendedName>
        <fullName evidence="3">HEAT repeat domain-containing protein</fullName>
    </recommendedName>
</protein>
<reference evidence="1 2" key="1">
    <citation type="submission" date="2020-07" db="EMBL/GenBank/DDBJ databases">
        <title>Electron transfer.</title>
        <authorList>
            <person name="Huang L."/>
            <person name="Liu X."/>
            <person name="Zhou S."/>
        </authorList>
    </citation>
    <scope>NUCLEOTIDE SEQUENCE [LARGE SCALE GENOMIC DNA]</scope>
    <source>
        <strain evidence="1 2">Lx1</strain>
    </source>
</reference>
<dbReference type="Gene3D" id="1.25.10.10">
    <property type="entry name" value="Leucine-rich Repeat Variant"/>
    <property type="match status" value="1"/>
</dbReference>
<sequence length="542" mass="62821">MIKKIIDIIFNSNRSKQINIDVPVSLQQTNNIKNSSSIELLNDNIKLSAIPDVFQLLLSSDEKVKLQATETLNHVMNTLIPTMLIKVDKVFRERSSYDWQYDWRNINPKELFHPLMTEEEKIAILGLSSFHPNGYFREKAIIALSDMKTGGAIPYLLIRINDWVRAVRITSKKQLLRYTKSEYAEYFVNNLPLVLRLKECSRDEHVDVIDAVVSIISIEEGSKRLIDGLKSADSKVRLACYKIILQIKVMDNRSIINYLIKDNNPYNRLFVLRNIRQKITQNEFIDISQLLLQDKFAQIRIFAIELLYSFMQKESITILEKSLFDNNQSVRELSRYLLSKHNKYDFAAIYRNEIEKSERLYPSICGLGEIGNINDSEIVVKFMESDVVKIVKASINALAKLDMQGHNDKILLFLNDDRVGVSKAAKRVLSKEVNTGDADNIYRIFVKATYDHVKINSCVLLCSLSKWNSIRYIIEFCADKNEDVSLLGQRSLQGWMLKYNKSFTTPSSDQIKEIREVLNNFGRYIKDSDREFIEFCIRGFIK</sequence>
<evidence type="ECO:0000313" key="1">
    <source>
        <dbReference type="EMBL" id="QLY77850.1"/>
    </source>
</evidence>
<organism evidence="1 2">
    <name type="scientific">Clostridium intestinale</name>
    <dbReference type="NCBI Taxonomy" id="36845"/>
    <lineage>
        <taxon>Bacteria</taxon>
        <taxon>Bacillati</taxon>
        <taxon>Bacillota</taxon>
        <taxon>Clostridia</taxon>
        <taxon>Eubacteriales</taxon>
        <taxon>Clostridiaceae</taxon>
        <taxon>Clostridium</taxon>
    </lineage>
</organism>
<dbReference type="SUPFAM" id="SSF48371">
    <property type="entry name" value="ARM repeat"/>
    <property type="match status" value="1"/>
</dbReference>